<feature type="domain" description="Flagellar hook-length control protein-like C-terminal" evidence="2">
    <location>
        <begin position="267"/>
        <end position="345"/>
    </location>
</feature>
<sequence>MAQMVLPNTPAPGMQSDAGSSKVGSGRDSRDSGSGETRYQAVSRAEQKRLDRQQSGRSDEPRDTRQAGSDNPNKADATQASNQVDRNRKTGDPGEGGNPVSASEDSVAGTETAGETAAPLPDMEAVTTPVTFTELQALLLPANGQTATAVSNPGVSVNGQPINQAAGLFAGQPGQTSPGISGGLTAGLQMADGPVPLAGEKTLATDPARLLTGTRFESALEVAAQQSATATGKMLTEAQAPLRGYATSIDVPVNHAEWGDKLMGKLSWLTAKNLSMAEIHLTPPDMGPMEVRVRVQNDQANITVHTANPVVRDQLELHSHRLRDMLGEQGLALAQFDVSDNPGHQHGEQGGEQGEAAFAGSGARGTVLDNGGDEIQTGSLDLGWKGTVDIFA</sequence>
<accession>A0ABW2ISM2</accession>
<dbReference type="Pfam" id="PF02120">
    <property type="entry name" value="Flg_hook"/>
    <property type="match status" value="1"/>
</dbReference>
<protein>
    <submittedName>
        <fullName evidence="3">Flagellar hook-length control protein FliK</fullName>
    </submittedName>
</protein>
<evidence type="ECO:0000313" key="3">
    <source>
        <dbReference type="EMBL" id="MFC7293949.1"/>
    </source>
</evidence>
<feature type="region of interest" description="Disordered" evidence="1">
    <location>
        <begin position="1"/>
        <end position="122"/>
    </location>
</feature>
<keyword evidence="3" id="KW-0966">Cell projection</keyword>
<comment type="caution">
    <text evidence="3">The sequence shown here is derived from an EMBL/GenBank/DDBJ whole genome shotgun (WGS) entry which is preliminary data.</text>
</comment>
<evidence type="ECO:0000313" key="4">
    <source>
        <dbReference type="Proteomes" id="UP001596506"/>
    </source>
</evidence>
<dbReference type="Proteomes" id="UP001596506">
    <property type="component" value="Unassembled WGS sequence"/>
</dbReference>
<gene>
    <name evidence="3" type="ORF">ACFQQA_04345</name>
</gene>
<reference evidence="4" key="1">
    <citation type="journal article" date="2019" name="Int. J. Syst. Evol. Microbiol.">
        <title>The Global Catalogue of Microorganisms (GCM) 10K type strain sequencing project: providing services to taxonomists for standard genome sequencing and annotation.</title>
        <authorList>
            <consortium name="The Broad Institute Genomics Platform"/>
            <consortium name="The Broad Institute Genome Sequencing Center for Infectious Disease"/>
            <person name="Wu L."/>
            <person name="Ma J."/>
        </authorList>
    </citation>
    <scope>NUCLEOTIDE SEQUENCE [LARGE SCALE GENOMIC DNA]</scope>
    <source>
        <strain evidence="4">CCUG 60559</strain>
    </source>
</reference>
<keyword evidence="3" id="KW-0282">Flagellum</keyword>
<dbReference type="EMBL" id="JBHTBD010000001">
    <property type="protein sequence ID" value="MFC7293949.1"/>
    <property type="molecule type" value="Genomic_DNA"/>
</dbReference>
<organism evidence="3 4">
    <name type="scientific">Marinobacter aromaticivorans</name>
    <dbReference type="NCBI Taxonomy" id="1494078"/>
    <lineage>
        <taxon>Bacteria</taxon>
        <taxon>Pseudomonadati</taxon>
        <taxon>Pseudomonadota</taxon>
        <taxon>Gammaproteobacteria</taxon>
        <taxon>Pseudomonadales</taxon>
        <taxon>Marinobacteraceae</taxon>
        <taxon>Marinobacter</taxon>
    </lineage>
</organism>
<dbReference type="Gene3D" id="3.30.750.140">
    <property type="match status" value="1"/>
</dbReference>
<proteinExistence type="predicted"/>
<feature type="compositionally biased region" description="Low complexity" evidence="1">
    <location>
        <begin position="108"/>
        <end position="118"/>
    </location>
</feature>
<dbReference type="RefSeq" id="WP_100687737.1">
    <property type="nucleotide sequence ID" value="NZ_JBHTBD010000001.1"/>
</dbReference>
<keyword evidence="4" id="KW-1185">Reference proteome</keyword>
<feature type="region of interest" description="Disordered" evidence="1">
    <location>
        <begin position="338"/>
        <end position="357"/>
    </location>
</feature>
<dbReference type="InterPro" id="IPR038610">
    <property type="entry name" value="FliK-like_C_sf"/>
</dbReference>
<dbReference type="InterPro" id="IPR052563">
    <property type="entry name" value="FliK"/>
</dbReference>
<feature type="compositionally biased region" description="Basic and acidic residues" evidence="1">
    <location>
        <begin position="45"/>
        <end position="65"/>
    </location>
</feature>
<dbReference type="InterPro" id="IPR021136">
    <property type="entry name" value="Flagellar_hook_control-like_C"/>
</dbReference>
<dbReference type="PANTHER" id="PTHR37533:SF2">
    <property type="entry name" value="FLAGELLAR HOOK-LENGTH CONTROL PROTEIN"/>
    <property type="match status" value="1"/>
</dbReference>
<dbReference type="CDD" id="cd17470">
    <property type="entry name" value="T3SS_Flik_C"/>
    <property type="match status" value="1"/>
</dbReference>
<keyword evidence="3" id="KW-0969">Cilium</keyword>
<evidence type="ECO:0000256" key="1">
    <source>
        <dbReference type="SAM" id="MobiDB-lite"/>
    </source>
</evidence>
<evidence type="ECO:0000259" key="2">
    <source>
        <dbReference type="Pfam" id="PF02120"/>
    </source>
</evidence>
<dbReference type="PANTHER" id="PTHR37533">
    <property type="entry name" value="FLAGELLAR HOOK-LENGTH CONTROL PROTEIN"/>
    <property type="match status" value="1"/>
</dbReference>
<feature type="compositionally biased region" description="Polar residues" evidence="1">
    <location>
        <begin position="66"/>
        <end position="84"/>
    </location>
</feature>
<name>A0ABW2ISM2_9GAMM</name>